<evidence type="ECO:0000313" key="2">
    <source>
        <dbReference type="EMBL" id="MBP1840120.1"/>
    </source>
</evidence>
<sequence>MKTYIKQVFLFLSICLSIGYSVVAQITYPIVDTGVTVFYSNNAVISVPNSGDEFYGQDATYTGNQPSYTDNGDGTITDNVTGLMWEKDMGEKMTFEASFSKAQHSNLGGYSDWRVPTIKELYSLILFTGQIKGAKSNTLFIDTKYFNQTLGNTKIGEREIDAQTWSSTKYVGVTMKGDETVFGVNFVDGRIKGYPTQKKRTRTENTMYFRMVRGNTDYGKNNFIDNGDGTISDYATGLMWQKADDGVARDWETAINYSEDLELANHTDWRLPNAKELQSIVDYSRSPQTTNSPAINPIFSTTEIKDPNGNSGQYPFFWTSTTHLDGVNPSSGAVYIAFGEGQGKMRNQLMDVHGAGCQRSDPKSGNKNQYPTYFGPQGDVRYVFNYVRSVRNIKF</sequence>
<dbReference type="PANTHER" id="PTHR35812">
    <property type="entry name" value="LIPOPROTEIN"/>
    <property type="match status" value="1"/>
</dbReference>
<proteinExistence type="predicted"/>
<dbReference type="Proteomes" id="UP001231587">
    <property type="component" value="Unassembled WGS sequence"/>
</dbReference>
<feature type="domain" description="Lcl C-terminal" evidence="1">
    <location>
        <begin position="74"/>
        <end position="213"/>
    </location>
</feature>
<accession>A0A9X0YJ81</accession>
<organism evidence="2 4">
    <name type="scientific">Formosa algae</name>
    <dbReference type="NCBI Taxonomy" id="225843"/>
    <lineage>
        <taxon>Bacteria</taxon>
        <taxon>Pseudomonadati</taxon>
        <taxon>Bacteroidota</taxon>
        <taxon>Flavobacteriia</taxon>
        <taxon>Flavobacteriales</taxon>
        <taxon>Flavobacteriaceae</taxon>
        <taxon>Formosa</taxon>
    </lineage>
</organism>
<name>A0A9X0YJ81_9FLAO</name>
<dbReference type="AlphaFoldDB" id="A0A9X0YJ81"/>
<evidence type="ECO:0000313" key="5">
    <source>
        <dbReference type="Proteomes" id="UP001231587"/>
    </source>
</evidence>
<reference evidence="2" key="1">
    <citation type="submission" date="2021-03" db="EMBL/GenBank/DDBJ databases">
        <title>Genomic Encyclopedia of Type Strains, Phase IV (KMG-IV): sequencing the most valuable type-strain genomes for metagenomic binning, comparative biology and taxonomic classification.</title>
        <authorList>
            <person name="Goeker M."/>
        </authorList>
    </citation>
    <scope>NUCLEOTIDE SEQUENCE</scope>
    <source>
        <strain evidence="2">DSM 15523</strain>
        <strain evidence="3 5">DSM 16476</strain>
    </source>
</reference>
<evidence type="ECO:0000313" key="4">
    <source>
        <dbReference type="Proteomes" id="UP001138672"/>
    </source>
</evidence>
<evidence type="ECO:0000259" key="1">
    <source>
        <dbReference type="Pfam" id="PF07603"/>
    </source>
</evidence>
<dbReference type="Pfam" id="PF07603">
    <property type="entry name" value="Lcl_C"/>
    <property type="match status" value="2"/>
</dbReference>
<comment type="caution">
    <text evidence="2">The sequence shown here is derived from an EMBL/GenBank/DDBJ whole genome shotgun (WGS) entry which is preliminary data.</text>
</comment>
<keyword evidence="5" id="KW-1185">Reference proteome</keyword>
<evidence type="ECO:0000313" key="3">
    <source>
        <dbReference type="EMBL" id="MDQ0335720.1"/>
    </source>
</evidence>
<feature type="domain" description="Lcl C-terminal" evidence="1">
    <location>
        <begin position="229"/>
        <end position="347"/>
    </location>
</feature>
<dbReference type="PANTHER" id="PTHR35812:SF1">
    <property type="entry name" value="LIPOPROTEIN"/>
    <property type="match status" value="1"/>
</dbReference>
<dbReference type="EMBL" id="JAGGJQ010000005">
    <property type="protein sequence ID" value="MBP1840120.1"/>
    <property type="molecule type" value="Genomic_DNA"/>
</dbReference>
<dbReference type="EMBL" id="JAUSUU010000006">
    <property type="protein sequence ID" value="MDQ0335720.1"/>
    <property type="molecule type" value="Genomic_DNA"/>
</dbReference>
<protein>
    <recommendedName>
        <fullName evidence="1">Lcl C-terminal domain-containing protein</fullName>
    </recommendedName>
</protein>
<dbReference type="RefSeq" id="WP_057782199.1">
    <property type="nucleotide sequence ID" value="NZ_JAGGJQ010000005.1"/>
</dbReference>
<dbReference type="InterPro" id="IPR011460">
    <property type="entry name" value="Lcl_C"/>
</dbReference>
<dbReference type="OrthoDB" id="665834at2"/>
<dbReference type="Proteomes" id="UP001138672">
    <property type="component" value="Unassembled WGS sequence"/>
</dbReference>
<gene>
    <name evidence="2" type="ORF">J2Z56_002047</name>
    <name evidence="3" type="ORF">J2Z57_002171</name>
</gene>